<dbReference type="AlphaFoldDB" id="A0A1W2H9S3"/>
<evidence type="ECO:0000313" key="1">
    <source>
        <dbReference type="EMBL" id="SMD45640.1"/>
    </source>
</evidence>
<gene>
    <name evidence="1" type="ORF">SAMN00777080_4299</name>
</gene>
<keyword evidence="2" id="KW-1185">Reference proteome</keyword>
<dbReference type="Proteomes" id="UP000192333">
    <property type="component" value="Chromosome I"/>
</dbReference>
<proteinExistence type="predicted"/>
<protein>
    <submittedName>
        <fullName evidence="1">Uncharacterized protein</fullName>
    </submittedName>
</protein>
<accession>A0A1W2H9S3</accession>
<evidence type="ECO:0000313" key="2">
    <source>
        <dbReference type="Proteomes" id="UP000192333"/>
    </source>
</evidence>
<name>A0A1W2H9S3_9BACT</name>
<sequence>MFRRYISFFFLTLAQAMLLGHSFFPHHHHDPLNFYGHHEYPCEHHHGNDHDTGEEHSSDIFSMIQHGQNGIECISCPHLDQPVQKQLFEFESTFAEKNGLHKSFRISYKNPPPYSTSFYSKISELLPDSLRAPPSQV</sequence>
<organism evidence="1 2">
    <name type="scientific">Aquiflexum balticum DSM 16537</name>
    <dbReference type="NCBI Taxonomy" id="758820"/>
    <lineage>
        <taxon>Bacteria</taxon>
        <taxon>Pseudomonadati</taxon>
        <taxon>Bacteroidota</taxon>
        <taxon>Cytophagia</taxon>
        <taxon>Cytophagales</taxon>
        <taxon>Cyclobacteriaceae</taxon>
        <taxon>Aquiflexum</taxon>
    </lineage>
</organism>
<dbReference type="STRING" id="758820.SAMN00777080_4299"/>
<reference evidence="2" key="1">
    <citation type="submission" date="2017-04" db="EMBL/GenBank/DDBJ databases">
        <authorList>
            <person name="Varghese N."/>
            <person name="Submissions S."/>
        </authorList>
    </citation>
    <scope>NUCLEOTIDE SEQUENCE [LARGE SCALE GENOMIC DNA]</scope>
    <source>
        <strain evidence="2">DSM 16537</strain>
    </source>
</reference>
<dbReference type="EMBL" id="LT838813">
    <property type="protein sequence ID" value="SMD45640.1"/>
    <property type="molecule type" value="Genomic_DNA"/>
</dbReference>